<protein>
    <submittedName>
        <fullName evidence="1">Uncharacterized protein</fullName>
    </submittedName>
</protein>
<dbReference type="EMBL" id="GBRH01221458">
    <property type="protein sequence ID" value="JAD76437.1"/>
    <property type="molecule type" value="Transcribed_RNA"/>
</dbReference>
<sequence length="82" mass="9506">MNILIEKINALEFTPLSQGNIIRKILMILHQPTYNIIMLMTHDKEINKLTITEVVGKIHAHELFLQIDKCKNLTLKVNTKVK</sequence>
<proteinExistence type="predicted"/>
<reference evidence="1" key="2">
    <citation type="journal article" date="2015" name="Data Brief">
        <title>Shoot transcriptome of the giant reed, Arundo donax.</title>
        <authorList>
            <person name="Barrero R.A."/>
            <person name="Guerrero F.D."/>
            <person name="Moolhuijzen P."/>
            <person name="Goolsby J.A."/>
            <person name="Tidwell J."/>
            <person name="Bellgard S.E."/>
            <person name="Bellgard M.I."/>
        </authorList>
    </citation>
    <scope>NUCLEOTIDE SEQUENCE</scope>
    <source>
        <tissue evidence="1">Shoot tissue taken approximately 20 cm above the soil surface</tissue>
    </source>
</reference>
<reference evidence="1" key="1">
    <citation type="submission" date="2014-09" db="EMBL/GenBank/DDBJ databases">
        <authorList>
            <person name="Magalhaes I.L.F."/>
            <person name="Oliveira U."/>
            <person name="Santos F.R."/>
            <person name="Vidigal T.H.D.A."/>
            <person name="Brescovit A.D."/>
            <person name="Santos A.J."/>
        </authorList>
    </citation>
    <scope>NUCLEOTIDE SEQUENCE</scope>
    <source>
        <tissue evidence="1">Shoot tissue taken approximately 20 cm above the soil surface</tissue>
    </source>
</reference>
<dbReference type="AlphaFoldDB" id="A0A0A9JIS4"/>
<organism evidence="1">
    <name type="scientific">Arundo donax</name>
    <name type="common">Giant reed</name>
    <name type="synonym">Donax arundinaceus</name>
    <dbReference type="NCBI Taxonomy" id="35708"/>
    <lineage>
        <taxon>Eukaryota</taxon>
        <taxon>Viridiplantae</taxon>
        <taxon>Streptophyta</taxon>
        <taxon>Embryophyta</taxon>
        <taxon>Tracheophyta</taxon>
        <taxon>Spermatophyta</taxon>
        <taxon>Magnoliopsida</taxon>
        <taxon>Liliopsida</taxon>
        <taxon>Poales</taxon>
        <taxon>Poaceae</taxon>
        <taxon>PACMAD clade</taxon>
        <taxon>Arundinoideae</taxon>
        <taxon>Arundineae</taxon>
        <taxon>Arundo</taxon>
    </lineage>
</organism>
<accession>A0A0A9JIS4</accession>
<evidence type="ECO:0000313" key="1">
    <source>
        <dbReference type="EMBL" id="JAD76437.1"/>
    </source>
</evidence>
<name>A0A0A9JIS4_ARUDO</name>